<evidence type="ECO:0000256" key="2">
    <source>
        <dbReference type="ARBA" id="ARBA00022723"/>
    </source>
</evidence>
<keyword evidence="1" id="KW-0808">Transferase</keyword>
<dbReference type="InterPro" id="IPR007342">
    <property type="entry name" value="PsuG"/>
</dbReference>
<feature type="compositionally biased region" description="Basic and acidic residues" evidence="8">
    <location>
        <begin position="369"/>
        <end position="379"/>
    </location>
</feature>
<dbReference type="InterPro" id="IPR022830">
    <property type="entry name" value="Indigdn_synthA-like"/>
</dbReference>
<dbReference type="STRING" id="686832.A0A0C3CVS8"/>
<dbReference type="Pfam" id="PF04227">
    <property type="entry name" value="Indigoidine_A"/>
    <property type="match status" value="1"/>
</dbReference>
<dbReference type="InterPro" id="IPR002173">
    <property type="entry name" value="Carboh/pur_kinase_PfkB_CS"/>
</dbReference>
<keyword evidence="2" id="KW-0479">Metal-binding</keyword>
<keyword evidence="3" id="KW-0418">Kinase</keyword>
<evidence type="ECO:0000256" key="6">
    <source>
        <dbReference type="ARBA" id="ARBA00023239"/>
    </source>
</evidence>
<organism evidence="10 11">
    <name type="scientific">Hebeloma cylindrosporum</name>
    <dbReference type="NCBI Taxonomy" id="76867"/>
    <lineage>
        <taxon>Eukaryota</taxon>
        <taxon>Fungi</taxon>
        <taxon>Dikarya</taxon>
        <taxon>Basidiomycota</taxon>
        <taxon>Agaricomycotina</taxon>
        <taxon>Agaricomycetes</taxon>
        <taxon>Agaricomycetidae</taxon>
        <taxon>Agaricales</taxon>
        <taxon>Agaricineae</taxon>
        <taxon>Hymenogastraceae</taxon>
        <taxon>Hebeloma</taxon>
    </lineage>
</organism>
<feature type="compositionally biased region" description="Polar residues" evidence="8">
    <location>
        <begin position="354"/>
        <end position="368"/>
    </location>
</feature>
<feature type="domain" description="Carbohydrate kinase PfkB" evidence="9">
    <location>
        <begin position="383"/>
        <end position="596"/>
    </location>
</feature>
<dbReference type="GO" id="GO:0005737">
    <property type="term" value="C:cytoplasm"/>
    <property type="evidence" value="ECO:0007669"/>
    <property type="project" value="TreeGrafter"/>
</dbReference>
<name>A0A0C3CVS8_HEBCY</name>
<keyword evidence="5" id="KW-0464">Manganese</keyword>
<feature type="domain" description="Carbohydrate kinase PfkB" evidence="9">
    <location>
        <begin position="715"/>
        <end position="779"/>
    </location>
</feature>
<dbReference type="OrthoDB" id="198885at2759"/>
<dbReference type="GO" id="GO:0016798">
    <property type="term" value="F:hydrolase activity, acting on glycosyl bonds"/>
    <property type="evidence" value="ECO:0007669"/>
    <property type="project" value="UniProtKB-KW"/>
</dbReference>
<evidence type="ECO:0000256" key="8">
    <source>
        <dbReference type="SAM" id="MobiDB-lite"/>
    </source>
</evidence>
<dbReference type="PANTHER" id="PTHR42909:SF1">
    <property type="entry name" value="CARBOHYDRATE KINASE PFKB DOMAIN-CONTAINING PROTEIN"/>
    <property type="match status" value="1"/>
</dbReference>
<dbReference type="Gene3D" id="3.40.1790.10">
    <property type="entry name" value="Indigoidine synthase domain"/>
    <property type="match status" value="1"/>
</dbReference>
<reference evidence="11" key="2">
    <citation type="submission" date="2015-01" db="EMBL/GenBank/DDBJ databases">
        <title>Evolutionary Origins and Diversification of the Mycorrhizal Mutualists.</title>
        <authorList>
            <consortium name="DOE Joint Genome Institute"/>
            <consortium name="Mycorrhizal Genomics Consortium"/>
            <person name="Kohler A."/>
            <person name="Kuo A."/>
            <person name="Nagy L.G."/>
            <person name="Floudas D."/>
            <person name="Copeland A."/>
            <person name="Barry K.W."/>
            <person name="Cichocki N."/>
            <person name="Veneault-Fourrey C."/>
            <person name="LaButti K."/>
            <person name="Lindquist E.A."/>
            <person name="Lipzen A."/>
            <person name="Lundell T."/>
            <person name="Morin E."/>
            <person name="Murat C."/>
            <person name="Riley R."/>
            <person name="Ohm R."/>
            <person name="Sun H."/>
            <person name="Tunlid A."/>
            <person name="Henrissat B."/>
            <person name="Grigoriev I.V."/>
            <person name="Hibbett D.S."/>
            <person name="Martin F."/>
        </authorList>
    </citation>
    <scope>NUCLEOTIDE SEQUENCE [LARGE SCALE GENOMIC DNA]</scope>
    <source>
        <strain evidence="11">h7</strain>
    </source>
</reference>
<protein>
    <recommendedName>
        <fullName evidence="9">Carbohydrate kinase PfkB domain-containing protein</fullName>
    </recommendedName>
</protein>
<dbReference type="GO" id="GO:0016301">
    <property type="term" value="F:kinase activity"/>
    <property type="evidence" value="ECO:0007669"/>
    <property type="project" value="UniProtKB-KW"/>
</dbReference>
<dbReference type="AlphaFoldDB" id="A0A0C3CVS8"/>
<evidence type="ECO:0000256" key="5">
    <source>
        <dbReference type="ARBA" id="ARBA00023211"/>
    </source>
</evidence>
<sequence>MHLFRALKPPKPLFRSLSAWSHLRAVRAKDAPLDIHPEVEDALSNNKPVVALETALVTHGLPHPSSLEVPLSLEAIVRSTGAIPATIGIIEGRVKVGLERYELERLAERKNKPSKISRRDIAAAIATEVDGGTTCSATLIISALAGIKVFATGGLGGVHRGGENSLDISADLHELSRCPVGLVSSGVKSILDIKRSLEYLETLGVPVIPYGDSREFPAFFSRHSGHKLPWNVDDPSTAAKILYTQWQLGMENGALFAVPIPEEYESIGEQIQQYVNQAVLESEQNGINKSGNDATPWLLNRIAQLSGGDSLTSNIALLKNTALVGGKIAVESQKLVNEAFHDSGDKHPMIKPSFSKTRQYSPSSSSLSNHKEQESSHKGPVDVVVIGAAALDITSQELPNTNSALAVHSTAPGHIKISLGGVARNIAEATHRVMAAKFPGLSSILVSPVGHDAFGNILVDKLHAFGMRTEGLIRTDTPSAVCNMVLDSNGALVRGVADMCINEEVPSEAIIQRLKKHVPTIVALDGNLSPPTINALVQYCNEHAIKVLFEPTSAIKSTSILPAIVTALEQETSKHAPVTYCTPNLLELNQLFETAQSEAFELTNHPSWWRSVENLNLGSAFRMDLEQLARRSLSDHDGTKGNLSFLIENGVVQKAIHLLPFFQHLIIKCGDQGVLVVMAISPDDASRSDWSKKRSNPSQRCIIAHGNSKETIVLQHIPSLPVDSLVNVTGAGDSFVGALLAMLAHQPNMLYHPESLHEAILTSQKAAVLTLQGHSAVSPLLSSIA</sequence>
<evidence type="ECO:0000256" key="7">
    <source>
        <dbReference type="ARBA" id="ARBA00023295"/>
    </source>
</evidence>
<dbReference type="HOGENOM" id="CLU_012201_3_2_1"/>
<keyword evidence="6" id="KW-0456">Lyase</keyword>
<dbReference type="GO" id="GO:0004730">
    <property type="term" value="F:pseudouridylate synthase activity"/>
    <property type="evidence" value="ECO:0007669"/>
    <property type="project" value="InterPro"/>
</dbReference>
<keyword evidence="4" id="KW-0378">Hydrolase</keyword>
<feature type="region of interest" description="Disordered" evidence="8">
    <location>
        <begin position="342"/>
        <end position="379"/>
    </location>
</feature>
<proteinExistence type="inferred from homology"/>
<gene>
    <name evidence="10" type="ORF">M413DRAFT_439975</name>
</gene>
<evidence type="ECO:0000259" key="9">
    <source>
        <dbReference type="Pfam" id="PF00294"/>
    </source>
</evidence>
<dbReference type="Pfam" id="PF00294">
    <property type="entry name" value="PfkB"/>
    <property type="match status" value="2"/>
</dbReference>
<dbReference type="InterPro" id="IPR011611">
    <property type="entry name" value="PfkB_dom"/>
</dbReference>
<dbReference type="HAMAP" id="MF_01876">
    <property type="entry name" value="PsiMP_glycosidase"/>
    <property type="match status" value="1"/>
</dbReference>
<dbReference type="InterPro" id="IPR029056">
    <property type="entry name" value="Ribokinase-like"/>
</dbReference>
<dbReference type="SUPFAM" id="SSF110581">
    <property type="entry name" value="Indigoidine synthase A-like"/>
    <property type="match status" value="1"/>
</dbReference>
<dbReference type="GO" id="GO:0046872">
    <property type="term" value="F:metal ion binding"/>
    <property type="evidence" value="ECO:0007669"/>
    <property type="project" value="UniProtKB-KW"/>
</dbReference>
<accession>A0A0C3CVS8</accession>
<evidence type="ECO:0000313" key="11">
    <source>
        <dbReference type="Proteomes" id="UP000053424"/>
    </source>
</evidence>
<evidence type="ECO:0000256" key="1">
    <source>
        <dbReference type="ARBA" id="ARBA00022679"/>
    </source>
</evidence>
<reference evidence="10 11" key="1">
    <citation type="submission" date="2014-04" db="EMBL/GenBank/DDBJ databases">
        <authorList>
            <consortium name="DOE Joint Genome Institute"/>
            <person name="Kuo A."/>
            <person name="Gay G."/>
            <person name="Dore J."/>
            <person name="Kohler A."/>
            <person name="Nagy L.G."/>
            <person name="Floudas D."/>
            <person name="Copeland A."/>
            <person name="Barry K.W."/>
            <person name="Cichocki N."/>
            <person name="Veneault-Fourrey C."/>
            <person name="LaButti K."/>
            <person name="Lindquist E.A."/>
            <person name="Lipzen A."/>
            <person name="Lundell T."/>
            <person name="Morin E."/>
            <person name="Murat C."/>
            <person name="Sun H."/>
            <person name="Tunlid A."/>
            <person name="Henrissat B."/>
            <person name="Grigoriev I.V."/>
            <person name="Hibbett D.S."/>
            <person name="Martin F."/>
            <person name="Nordberg H.P."/>
            <person name="Cantor M.N."/>
            <person name="Hua S.X."/>
        </authorList>
    </citation>
    <scope>NUCLEOTIDE SEQUENCE [LARGE SCALE GENOMIC DNA]</scope>
    <source>
        <strain evidence="11">h7</strain>
    </source>
</reference>
<keyword evidence="11" id="KW-1185">Reference proteome</keyword>
<dbReference type="SUPFAM" id="SSF53613">
    <property type="entry name" value="Ribokinase-like"/>
    <property type="match status" value="1"/>
</dbReference>
<dbReference type="PROSITE" id="PS00584">
    <property type="entry name" value="PFKB_KINASES_2"/>
    <property type="match status" value="1"/>
</dbReference>
<evidence type="ECO:0000256" key="3">
    <source>
        <dbReference type="ARBA" id="ARBA00022777"/>
    </source>
</evidence>
<dbReference type="Gene3D" id="3.40.1190.20">
    <property type="match status" value="1"/>
</dbReference>
<dbReference type="PANTHER" id="PTHR42909">
    <property type="entry name" value="ZGC:136858"/>
    <property type="match status" value="1"/>
</dbReference>
<keyword evidence="7" id="KW-0326">Glycosidase</keyword>
<dbReference type="EMBL" id="KN831769">
    <property type="protein sequence ID" value="KIM48249.1"/>
    <property type="molecule type" value="Genomic_DNA"/>
</dbReference>
<evidence type="ECO:0000313" key="10">
    <source>
        <dbReference type="EMBL" id="KIM48249.1"/>
    </source>
</evidence>
<dbReference type="Proteomes" id="UP000053424">
    <property type="component" value="Unassembled WGS sequence"/>
</dbReference>
<evidence type="ECO:0000256" key="4">
    <source>
        <dbReference type="ARBA" id="ARBA00022801"/>
    </source>
</evidence>